<keyword evidence="4" id="KW-1185">Reference proteome</keyword>
<dbReference type="EMBL" id="CM014086">
    <property type="protein sequence ID" value="TKS76456.1"/>
    <property type="molecule type" value="Genomic_DNA"/>
</dbReference>
<reference evidence="3 4" key="1">
    <citation type="submission" date="2019-01" db="EMBL/GenBank/DDBJ databases">
        <title>Genome Assembly of Collichthys lucidus.</title>
        <authorList>
            <person name="Cai M."/>
            <person name="Xiao S."/>
        </authorList>
    </citation>
    <scope>NUCLEOTIDE SEQUENCE [LARGE SCALE GENOMIC DNA]</scope>
    <source>
        <strain evidence="3">JT15FE1705JMU</strain>
        <tissue evidence="3">Muscle</tissue>
    </source>
</reference>
<sequence length="196" mass="21299">MTHFSQLGLAGWLAGWQGVLSHADLNNWDCKVNVRRIVKDGSFPPPPASNVASVPGSVSWLHTSESQHQCCPRVALSHGLSPVPAADPSQLTSGEMADQDGSDASPPESQDILSSRWRTPVADVLLSTRRNAPSADVTVHLHAQCRMEVMHTQLLGYFQCPCVSVKSQQDMNGKVTNGNLPYIPVQSWHVKQLMAL</sequence>
<proteinExistence type="predicted"/>
<evidence type="ECO:0000256" key="2">
    <source>
        <dbReference type="SAM" id="SignalP"/>
    </source>
</evidence>
<keyword evidence="2" id="KW-0732">Signal</keyword>
<protein>
    <submittedName>
        <fullName evidence="3">Uncharacterized protein</fullName>
    </submittedName>
</protein>
<feature type="chain" id="PRO_5020923672" evidence="2">
    <location>
        <begin position="22"/>
        <end position="196"/>
    </location>
</feature>
<feature type="signal peptide" evidence="2">
    <location>
        <begin position="1"/>
        <end position="21"/>
    </location>
</feature>
<evidence type="ECO:0000256" key="1">
    <source>
        <dbReference type="SAM" id="MobiDB-lite"/>
    </source>
</evidence>
<gene>
    <name evidence="3" type="ORF">D9C73_009382</name>
</gene>
<evidence type="ECO:0000313" key="4">
    <source>
        <dbReference type="Proteomes" id="UP000298787"/>
    </source>
</evidence>
<organism evidence="3 4">
    <name type="scientific">Collichthys lucidus</name>
    <name type="common">Big head croaker</name>
    <name type="synonym">Sciaena lucida</name>
    <dbReference type="NCBI Taxonomy" id="240159"/>
    <lineage>
        <taxon>Eukaryota</taxon>
        <taxon>Metazoa</taxon>
        <taxon>Chordata</taxon>
        <taxon>Craniata</taxon>
        <taxon>Vertebrata</taxon>
        <taxon>Euteleostomi</taxon>
        <taxon>Actinopterygii</taxon>
        <taxon>Neopterygii</taxon>
        <taxon>Teleostei</taxon>
        <taxon>Neoteleostei</taxon>
        <taxon>Acanthomorphata</taxon>
        <taxon>Eupercaria</taxon>
        <taxon>Sciaenidae</taxon>
        <taxon>Collichthys</taxon>
    </lineage>
</organism>
<name>A0A4U5UNB3_COLLU</name>
<feature type="region of interest" description="Disordered" evidence="1">
    <location>
        <begin position="82"/>
        <end position="114"/>
    </location>
</feature>
<evidence type="ECO:0000313" key="3">
    <source>
        <dbReference type="EMBL" id="TKS76456.1"/>
    </source>
</evidence>
<dbReference type="AlphaFoldDB" id="A0A4U5UNB3"/>
<accession>A0A4U5UNB3</accession>
<dbReference type="Proteomes" id="UP000298787">
    <property type="component" value="Chromosome 9"/>
</dbReference>